<evidence type="ECO:0000256" key="6">
    <source>
        <dbReference type="SAM" id="Phobius"/>
    </source>
</evidence>
<protein>
    <recommendedName>
        <fullName evidence="9">Transmembrane protein</fullName>
    </recommendedName>
</protein>
<reference evidence="7 8" key="1">
    <citation type="submission" date="2015-06" db="EMBL/GenBank/DDBJ databases">
        <title>Draft genome of the ant-associated black yeast Phialophora attae CBS 131958.</title>
        <authorList>
            <person name="Moreno L.F."/>
            <person name="Stielow B.J."/>
            <person name="de Hoog S."/>
            <person name="Vicente V.A."/>
            <person name="Weiss V.A."/>
            <person name="de Vries M."/>
            <person name="Cruz L.M."/>
            <person name="Souza E.M."/>
        </authorList>
    </citation>
    <scope>NUCLEOTIDE SEQUENCE [LARGE SCALE GENOMIC DNA]</scope>
    <source>
        <strain evidence="7 8">CBS 131958</strain>
    </source>
</reference>
<keyword evidence="4 6" id="KW-1133">Transmembrane helix</keyword>
<evidence type="ECO:0000256" key="1">
    <source>
        <dbReference type="ARBA" id="ARBA00004477"/>
    </source>
</evidence>
<dbReference type="SUPFAM" id="SSF103481">
    <property type="entry name" value="Multidrug resistance efflux transporter EmrE"/>
    <property type="match status" value="1"/>
</dbReference>
<evidence type="ECO:0000313" key="8">
    <source>
        <dbReference type="Proteomes" id="UP000038010"/>
    </source>
</evidence>
<dbReference type="RefSeq" id="XP_018000391.1">
    <property type="nucleotide sequence ID" value="XM_018148210.1"/>
</dbReference>
<gene>
    <name evidence="7" type="ORF">AB675_7814</name>
</gene>
<sequence length="149" mass="16279">MSTAQEQSSPSPFNYILSFLLVGVCWGFTTPFIRRAAVNYTAPTNPSITDPSRSWISRQIAKAFFTVVGLVRKPAYAIPLVANLTGSIWFFLLVGQAELSLTVPITNSLAFLFTVLGEYLAEGKLITRDTWIGMTCVCAGIGLCVYSKL</sequence>
<evidence type="ECO:0000256" key="3">
    <source>
        <dbReference type="ARBA" id="ARBA00022692"/>
    </source>
</evidence>
<feature type="transmembrane region" description="Helical" evidence="6">
    <location>
        <begin position="101"/>
        <end position="119"/>
    </location>
</feature>
<evidence type="ECO:0000256" key="4">
    <source>
        <dbReference type="ARBA" id="ARBA00022989"/>
    </source>
</evidence>
<dbReference type="Proteomes" id="UP000038010">
    <property type="component" value="Unassembled WGS sequence"/>
</dbReference>
<dbReference type="Gene3D" id="1.10.3730.20">
    <property type="match status" value="1"/>
</dbReference>
<evidence type="ECO:0000256" key="2">
    <source>
        <dbReference type="ARBA" id="ARBA00005977"/>
    </source>
</evidence>
<dbReference type="EMBL" id="LFJN01000012">
    <property type="protein sequence ID" value="KPI40428.1"/>
    <property type="molecule type" value="Genomic_DNA"/>
</dbReference>
<organism evidence="7 8">
    <name type="scientific">Cyphellophora attinorum</name>
    <dbReference type="NCBI Taxonomy" id="1664694"/>
    <lineage>
        <taxon>Eukaryota</taxon>
        <taxon>Fungi</taxon>
        <taxon>Dikarya</taxon>
        <taxon>Ascomycota</taxon>
        <taxon>Pezizomycotina</taxon>
        <taxon>Eurotiomycetes</taxon>
        <taxon>Chaetothyriomycetidae</taxon>
        <taxon>Chaetothyriales</taxon>
        <taxon>Cyphellophoraceae</taxon>
        <taxon>Cyphellophora</taxon>
    </lineage>
</organism>
<dbReference type="GeneID" id="28740090"/>
<proteinExistence type="inferred from homology"/>
<dbReference type="Pfam" id="PF10639">
    <property type="entry name" value="TMEM234"/>
    <property type="match status" value="1"/>
</dbReference>
<dbReference type="InterPro" id="IPR037185">
    <property type="entry name" value="EmrE-like"/>
</dbReference>
<feature type="transmembrane region" description="Helical" evidence="6">
    <location>
        <begin position="75"/>
        <end position="94"/>
    </location>
</feature>
<dbReference type="AlphaFoldDB" id="A0A0N0NMJ5"/>
<dbReference type="VEuPathDB" id="FungiDB:AB675_7814"/>
<name>A0A0N0NMJ5_9EURO</name>
<dbReference type="GO" id="GO:0016020">
    <property type="term" value="C:membrane"/>
    <property type="evidence" value="ECO:0007669"/>
    <property type="project" value="UniProtKB-SubCell"/>
</dbReference>
<keyword evidence="5 6" id="KW-0472">Membrane</keyword>
<dbReference type="PANTHER" id="PTHR28668">
    <property type="entry name" value="TRANSMEMBRANE PROTEIN 234"/>
    <property type="match status" value="1"/>
</dbReference>
<dbReference type="PANTHER" id="PTHR28668:SF1">
    <property type="entry name" value="TRANSMEMBRANE PROTEIN 234"/>
    <property type="match status" value="1"/>
</dbReference>
<keyword evidence="8" id="KW-1185">Reference proteome</keyword>
<dbReference type="InterPro" id="IPR018908">
    <property type="entry name" value="TMEM234"/>
</dbReference>
<evidence type="ECO:0008006" key="9">
    <source>
        <dbReference type="Google" id="ProtNLM"/>
    </source>
</evidence>
<feature type="transmembrane region" description="Helical" evidence="6">
    <location>
        <begin position="131"/>
        <end position="147"/>
    </location>
</feature>
<comment type="subcellular location">
    <subcellularLocation>
        <location evidence="1">Endoplasmic reticulum membrane</location>
        <topology evidence="1">Multi-pass membrane protein</topology>
    </subcellularLocation>
</comment>
<dbReference type="OrthoDB" id="43458at2759"/>
<comment type="caution">
    <text evidence="7">The sequence shown here is derived from an EMBL/GenBank/DDBJ whole genome shotgun (WGS) entry which is preliminary data.</text>
</comment>
<accession>A0A0N0NMJ5</accession>
<evidence type="ECO:0000256" key="5">
    <source>
        <dbReference type="ARBA" id="ARBA00023136"/>
    </source>
</evidence>
<feature type="transmembrane region" description="Helical" evidence="6">
    <location>
        <begin position="12"/>
        <end position="33"/>
    </location>
</feature>
<keyword evidence="3 6" id="KW-0812">Transmembrane</keyword>
<comment type="similarity">
    <text evidence="2">Belongs to the TMEM234 family.</text>
</comment>
<evidence type="ECO:0000313" key="7">
    <source>
        <dbReference type="EMBL" id="KPI40428.1"/>
    </source>
</evidence>